<organism evidence="1 2">
    <name type="scientific">Pristionchus mayeri</name>
    <dbReference type="NCBI Taxonomy" id="1317129"/>
    <lineage>
        <taxon>Eukaryota</taxon>
        <taxon>Metazoa</taxon>
        <taxon>Ecdysozoa</taxon>
        <taxon>Nematoda</taxon>
        <taxon>Chromadorea</taxon>
        <taxon>Rhabditida</taxon>
        <taxon>Rhabditina</taxon>
        <taxon>Diplogasteromorpha</taxon>
        <taxon>Diplogasteroidea</taxon>
        <taxon>Neodiplogasteridae</taxon>
        <taxon>Pristionchus</taxon>
    </lineage>
</organism>
<gene>
    <name evidence="1" type="ORF">PMAYCL1PPCAC_27585</name>
</gene>
<reference evidence="2" key="1">
    <citation type="submission" date="2022-10" db="EMBL/GenBank/DDBJ databases">
        <title>Genome assembly of Pristionchus species.</title>
        <authorList>
            <person name="Yoshida K."/>
            <person name="Sommer R.J."/>
        </authorList>
    </citation>
    <scope>NUCLEOTIDE SEQUENCE [LARGE SCALE GENOMIC DNA]</scope>
    <source>
        <strain evidence="2">RS5460</strain>
    </source>
</reference>
<protein>
    <submittedName>
        <fullName evidence="1">Uncharacterized protein</fullName>
    </submittedName>
</protein>
<keyword evidence="2" id="KW-1185">Reference proteome</keyword>
<feature type="non-terminal residue" evidence="1">
    <location>
        <position position="77"/>
    </location>
</feature>
<dbReference type="EMBL" id="BTRK01000006">
    <property type="protein sequence ID" value="GMR57388.1"/>
    <property type="molecule type" value="Genomic_DNA"/>
</dbReference>
<sequence length="77" mass="8412">VSDVLGIRVVADLHGETSKDRSAFGTADLLVLEEILPLALATELLAERVSLREVHLMHLREGNAQKGQKRNDGSHIT</sequence>
<evidence type="ECO:0000313" key="1">
    <source>
        <dbReference type="EMBL" id="GMR57388.1"/>
    </source>
</evidence>
<name>A0AAN5I988_9BILA</name>
<dbReference type="AlphaFoldDB" id="A0AAN5I988"/>
<evidence type="ECO:0000313" key="2">
    <source>
        <dbReference type="Proteomes" id="UP001328107"/>
    </source>
</evidence>
<comment type="caution">
    <text evidence="1">The sequence shown here is derived from an EMBL/GenBank/DDBJ whole genome shotgun (WGS) entry which is preliminary data.</text>
</comment>
<dbReference type="Proteomes" id="UP001328107">
    <property type="component" value="Unassembled WGS sequence"/>
</dbReference>
<accession>A0AAN5I988</accession>
<proteinExistence type="predicted"/>
<feature type="non-terminal residue" evidence="1">
    <location>
        <position position="1"/>
    </location>
</feature>